<keyword evidence="2" id="KW-0333">Golgi apparatus</keyword>
<evidence type="ECO:0000313" key="5">
    <source>
        <dbReference type="EMBL" id="MBL7260762.1"/>
    </source>
</evidence>
<reference evidence="5 6" key="1">
    <citation type="submission" date="2021-01" db="EMBL/GenBank/DDBJ databases">
        <title>Actinoplanes sp. nov. LDG1-01 isolated from lichen.</title>
        <authorList>
            <person name="Saeng-In P."/>
            <person name="Phongsopitanun W."/>
            <person name="Kanchanasin P."/>
            <person name="Yuki M."/>
            <person name="Kudo T."/>
            <person name="Ohkuma M."/>
            <person name="Tanasupawat S."/>
        </authorList>
    </citation>
    <scope>NUCLEOTIDE SEQUENCE [LARGE SCALE GENOMIC DNA]</scope>
    <source>
        <strain evidence="5 6">LDG1-01</strain>
    </source>
</reference>
<dbReference type="PANTHER" id="PTHR12704:SF2">
    <property type="entry name" value="GOLGI PHOSPHOPROTEIN 3 HOMOLOG SAURON"/>
    <property type="match status" value="1"/>
</dbReference>
<dbReference type="InterPro" id="IPR038261">
    <property type="entry name" value="GPP34-like_sf"/>
</dbReference>
<dbReference type="Proteomes" id="UP000598996">
    <property type="component" value="Unassembled WGS sequence"/>
</dbReference>
<protein>
    <submittedName>
        <fullName evidence="5">GPP34 family phosphoprotein</fullName>
    </submittedName>
</protein>
<comment type="caution">
    <text evidence="5">The sequence shown here is derived from an EMBL/GenBank/DDBJ whole genome shotgun (WGS) entry which is preliminary data.</text>
</comment>
<organism evidence="5 6">
    <name type="scientific">Paractinoplanes lichenicola</name>
    <dbReference type="NCBI Taxonomy" id="2802976"/>
    <lineage>
        <taxon>Bacteria</taxon>
        <taxon>Bacillati</taxon>
        <taxon>Actinomycetota</taxon>
        <taxon>Actinomycetes</taxon>
        <taxon>Micromonosporales</taxon>
        <taxon>Micromonosporaceae</taxon>
        <taxon>Paractinoplanes</taxon>
    </lineage>
</organism>
<keyword evidence="4" id="KW-0472">Membrane</keyword>
<dbReference type="InterPro" id="IPR008628">
    <property type="entry name" value="GPP34-like"/>
</dbReference>
<dbReference type="PANTHER" id="PTHR12704">
    <property type="entry name" value="TRANS-GOLGI PROTEIN GMX33"/>
    <property type="match status" value="1"/>
</dbReference>
<dbReference type="RefSeq" id="WP_202997481.1">
    <property type="nucleotide sequence ID" value="NZ_JAENHO010000015.1"/>
</dbReference>
<keyword evidence="3" id="KW-0446">Lipid-binding</keyword>
<evidence type="ECO:0000256" key="4">
    <source>
        <dbReference type="ARBA" id="ARBA00023136"/>
    </source>
</evidence>
<name>A0ABS1W204_9ACTN</name>
<evidence type="ECO:0000313" key="6">
    <source>
        <dbReference type="Proteomes" id="UP000598996"/>
    </source>
</evidence>
<evidence type="ECO:0000256" key="3">
    <source>
        <dbReference type="ARBA" id="ARBA00023121"/>
    </source>
</evidence>
<comment type="subcellular location">
    <subcellularLocation>
        <location evidence="1">Golgi apparatus membrane</location>
        <topology evidence="1">Peripheral membrane protein</topology>
        <orientation evidence="1">Cytoplasmic side</orientation>
    </subcellularLocation>
</comment>
<dbReference type="Gene3D" id="1.10.3630.10">
    <property type="entry name" value="yeast vps74-n-term truncation variant domain like"/>
    <property type="match status" value="1"/>
</dbReference>
<proteinExistence type="predicted"/>
<sequence length="222" mass="23781">MNLVEEFTLLAYDDDGTPLTDGTHLDHGLGGGLLLELALAGRVDVEDKKVVALETSPTGDPLVDAALMRIVAEDKPRKPGHWVSKFAKDTRFQVLDKLVAEGILRTEKDKVLWVFPRTKYPAAHGVEPVQETAARDRMRHAVLGSGAVEPRTAALCALVAATDLDKKVFGDLDQKVVKARLREISEGAWAAEAVKRAIDEIQAAVLVAIVASTTAATAGTPS</sequence>
<accession>A0ABS1W204</accession>
<gene>
    <name evidence="5" type="ORF">JKJ07_41385</name>
</gene>
<dbReference type="EMBL" id="JAENHO010000015">
    <property type="protein sequence ID" value="MBL7260762.1"/>
    <property type="molecule type" value="Genomic_DNA"/>
</dbReference>
<evidence type="ECO:0000256" key="2">
    <source>
        <dbReference type="ARBA" id="ARBA00023034"/>
    </source>
</evidence>
<dbReference type="Pfam" id="PF05719">
    <property type="entry name" value="GPP34"/>
    <property type="match status" value="1"/>
</dbReference>
<keyword evidence="6" id="KW-1185">Reference proteome</keyword>
<evidence type="ECO:0000256" key="1">
    <source>
        <dbReference type="ARBA" id="ARBA00004255"/>
    </source>
</evidence>